<name>A0ABV9AK71_9ACTN</name>
<keyword evidence="2" id="KW-1185">Reference proteome</keyword>
<sequence length="433" mass="46938">MSEVITVAGEVRPDTLRQWLHDLAPGVEVKAVRPRHVEVRGLPWSMHVDTRDAGACDPTWWAAALIRRRARRVPDADERASAGLERVLADGMWSASGAPDSAVDTTTLVGVLVFKPGTLVSETALTEVAVRLAECGYRVGNARVIPYEEIRRRRLGERHHGAYAELAARGQMSEEERQTFLETYGGPECVERFGPIEQLPVFAAQEAIDELGLPVDLLNRLNTEATLRHGVDSPGPDGPSRVGDSLFAQVITHPEYHGGLPFVVLNAHMPRILAEFHSADALALTIHTASRTPLPWPRVRREFCGVTDPALALPGSVRGDALAGLFPLAQRGGKPFERTSNGIHLSNGAFECAKDAWNWAGVPPETTPAGQALIARGLSPLALVSSPFVIVDGHRRVVQELTAGLEADKIADVLAAGRPMSFHDTEQPMETAR</sequence>
<reference evidence="2" key="1">
    <citation type="journal article" date="2019" name="Int. J. Syst. Evol. Microbiol.">
        <title>The Global Catalogue of Microorganisms (GCM) 10K type strain sequencing project: providing services to taxonomists for standard genome sequencing and annotation.</title>
        <authorList>
            <consortium name="The Broad Institute Genomics Platform"/>
            <consortium name="The Broad Institute Genome Sequencing Center for Infectious Disease"/>
            <person name="Wu L."/>
            <person name="Ma J."/>
        </authorList>
    </citation>
    <scope>NUCLEOTIDE SEQUENCE [LARGE SCALE GENOMIC DNA]</scope>
    <source>
        <strain evidence="2">CGMCC 4.7177</strain>
    </source>
</reference>
<protein>
    <submittedName>
        <fullName evidence="1">Uncharacterized protein</fullName>
    </submittedName>
</protein>
<dbReference type="RefSeq" id="WP_381174257.1">
    <property type="nucleotide sequence ID" value="NZ_JBHSFK010000006.1"/>
</dbReference>
<dbReference type="Proteomes" id="UP001595839">
    <property type="component" value="Unassembled WGS sequence"/>
</dbReference>
<dbReference type="EMBL" id="JBHSFK010000006">
    <property type="protein sequence ID" value="MFC4500290.1"/>
    <property type="molecule type" value="Genomic_DNA"/>
</dbReference>
<evidence type="ECO:0000313" key="1">
    <source>
        <dbReference type="EMBL" id="MFC4500290.1"/>
    </source>
</evidence>
<gene>
    <name evidence="1" type="ORF">ACFPIH_12215</name>
</gene>
<proteinExistence type="predicted"/>
<evidence type="ECO:0000313" key="2">
    <source>
        <dbReference type="Proteomes" id="UP001595839"/>
    </source>
</evidence>
<accession>A0ABV9AK71</accession>
<organism evidence="1 2">
    <name type="scientific">Streptomyces vulcanius</name>
    <dbReference type="NCBI Taxonomy" id="1441876"/>
    <lineage>
        <taxon>Bacteria</taxon>
        <taxon>Bacillati</taxon>
        <taxon>Actinomycetota</taxon>
        <taxon>Actinomycetes</taxon>
        <taxon>Kitasatosporales</taxon>
        <taxon>Streptomycetaceae</taxon>
        <taxon>Streptomyces</taxon>
    </lineage>
</organism>
<comment type="caution">
    <text evidence="1">The sequence shown here is derived from an EMBL/GenBank/DDBJ whole genome shotgun (WGS) entry which is preliminary data.</text>
</comment>